<evidence type="ECO:0000313" key="2">
    <source>
        <dbReference type="EMBL" id="CAK0891793.1"/>
    </source>
</evidence>
<comment type="caution">
    <text evidence="2">The sequence shown here is derived from an EMBL/GenBank/DDBJ whole genome shotgun (WGS) entry which is preliminary data.</text>
</comment>
<dbReference type="SUPFAM" id="SSF47616">
    <property type="entry name" value="GST C-terminal domain-like"/>
    <property type="match status" value="1"/>
</dbReference>
<proteinExistence type="predicted"/>
<dbReference type="PROSITE" id="PS50405">
    <property type="entry name" value="GST_CTER"/>
    <property type="match status" value="1"/>
</dbReference>
<protein>
    <recommendedName>
        <fullName evidence="1">GST C-terminal domain-containing protein</fullName>
    </recommendedName>
</protein>
<dbReference type="Proteomes" id="UP001189429">
    <property type="component" value="Unassembled WGS sequence"/>
</dbReference>
<feature type="domain" description="GST C-terminal" evidence="1">
    <location>
        <begin position="1"/>
        <end position="116"/>
    </location>
</feature>
<sequence>VINSGVQPLQNLSVQQQVKSAVLPTGIDVDGRGLAADRVARGLAVCERLVAAAGGRFAAGDVLTVADVCLVPQLYNARRLGVELAAFPALLRVEAACEELPAFRAAHPSAQPDRDA</sequence>
<feature type="non-terminal residue" evidence="2">
    <location>
        <position position="1"/>
    </location>
</feature>
<dbReference type="Gene3D" id="1.20.1050.10">
    <property type="match status" value="1"/>
</dbReference>
<dbReference type="Pfam" id="PF13410">
    <property type="entry name" value="GST_C_2"/>
    <property type="match status" value="1"/>
</dbReference>
<accession>A0ABN9WXZ6</accession>
<dbReference type="PANTHER" id="PTHR42673">
    <property type="entry name" value="MALEYLACETOACETATE ISOMERASE"/>
    <property type="match status" value="1"/>
</dbReference>
<dbReference type="InterPro" id="IPR036282">
    <property type="entry name" value="Glutathione-S-Trfase_C_sf"/>
</dbReference>
<evidence type="ECO:0000259" key="1">
    <source>
        <dbReference type="PROSITE" id="PS50405"/>
    </source>
</evidence>
<keyword evidence="3" id="KW-1185">Reference proteome</keyword>
<dbReference type="PANTHER" id="PTHR42673:SF4">
    <property type="entry name" value="MALEYLACETOACETATE ISOMERASE"/>
    <property type="match status" value="1"/>
</dbReference>
<evidence type="ECO:0000313" key="3">
    <source>
        <dbReference type="Proteomes" id="UP001189429"/>
    </source>
</evidence>
<organism evidence="2 3">
    <name type="scientific">Prorocentrum cordatum</name>
    <dbReference type="NCBI Taxonomy" id="2364126"/>
    <lineage>
        <taxon>Eukaryota</taxon>
        <taxon>Sar</taxon>
        <taxon>Alveolata</taxon>
        <taxon>Dinophyceae</taxon>
        <taxon>Prorocentrales</taxon>
        <taxon>Prorocentraceae</taxon>
        <taxon>Prorocentrum</taxon>
    </lineage>
</organism>
<gene>
    <name evidence="2" type="ORF">PCOR1329_LOCUS71637</name>
</gene>
<reference evidence="2" key="1">
    <citation type="submission" date="2023-10" db="EMBL/GenBank/DDBJ databases">
        <authorList>
            <person name="Chen Y."/>
            <person name="Shah S."/>
            <person name="Dougan E. K."/>
            <person name="Thang M."/>
            <person name="Chan C."/>
        </authorList>
    </citation>
    <scope>NUCLEOTIDE SEQUENCE [LARGE SCALE GENOMIC DNA]</scope>
</reference>
<dbReference type="EMBL" id="CAUYUJ010019521">
    <property type="protein sequence ID" value="CAK0891793.1"/>
    <property type="molecule type" value="Genomic_DNA"/>
</dbReference>
<dbReference type="InterPro" id="IPR010987">
    <property type="entry name" value="Glutathione-S-Trfase_C-like"/>
</dbReference>
<name>A0ABN9WXZ6_9DINO</name>